<dbReference type="EMBL" id="NRGX01000001">
    <property type="protein sequence ID" value="PCC19447.1"/>
    <property type="molecule type" value="Genomic_DNA"/>
</dbReference>
<sequence length="649" mass="69075">MTMNFEHTTLGQRVIFGAGAAAEKIAAEIDRIGADNVMVIVSQSATEKVTDFDKHFTVALWHREVVMHVPAEVADRAVAAARDKDIDLVVTVGGGSATGLGKAVALETKVPIIAVPTTFSGSEATNVWGRTENARKKTGIDDGVLPTTVIYDAELIRDLPGDLAVASGLNALAHCIDSLWGPRVDPINQALALEGIRALNEGLPSVRADSTDIDGLERTLYGAYLAAVAFASAGSGMHHKIAHVLGGTFNLPHAQTHATILPYVLAFNAPAAGDAEQRMAAAFGAPTALEGLQRLRAAVDAPKALSELGFTTSDIAQAVELSLAAIPANNPREVTTEGLTELLTAALHGSDPAAEGGQSLTPTEVEEKLVDTVTASFAGCTDERLTQLMTSLVKHLHGFIRDVRLTEAEWNAAIEFLTNVGDITDDQRQEFILLSDVLGASMQTINVSNQPYKNATEATVFGPFFVDDAPLIANGGDIAGGGAGQPSWVEGVVRDTEDNPIPGARIEVWEADEEGLYDVQHEDDRVYGRAHLFAEEDGSFRFWGLTPTPYPIPDDGPVGQMLAATGRSPMRASHLHFMVTAPQMRTLVTHIFVEGDELLTSDTVFGVKESLIKNFEQQPADAPTPDGRDLGGETWSRTRFDIVLAPEGA</sequence>
<evidence type="ECO:0000259" key="10">
    <source>
        <dbReference type="Pfam" id="PF25137"/>
    </source>
</evidence>
<evidence type="ECO:0000259" key="7">
    <source>
        <dbReference type="Pfam" id="PF00465"/>
    </source>
</evidence>
<dbReference type="SUPFAM" id="SSF56796">
    <property type="entry name" value="Dehydroquinate synthase-like"/>
    <property type="match status" value="1"/>
</dbReference>
<evidence type="ECO:0000259" key="9">
    <source>
        <dbReference type="Pfam" id="PF04444"/>
    </source>
</evidence>
<protein>
    <submittedName>
        <fullName evidence="13">Alcohol dehydrogenase, class IV</fullName>
    </submittedName>
</protein>
<evidence type="ECO:0000313" key="14">
    <source>
        <dbReference type="EMBL" id="SMX81571.1"/>
    </source>
</evidence>
<dbReference type="Gene3D" id="2.60.130.10">
    <property type="entry name" value="Aromatic compound dioxygenase"/>
    <property type="match status" value="1"/>
</dbReference>
<evidence type="ECO:0000313" key="12">
    <source>
        <dbReference type="EMBL" id="PCC44528.1"/>
    </source>
</evidence>
<feature type="domain" description="Fe-containing alcohol dehydrogenase-like C-terminal" evidence="10">
    <location>
        <begin position="165"/>
        <end position="346"/>
    </location>
</feature>
<evidence type="ECO:0000313" key="16">
    <source>
        <dbReference type="Proteomes" id="UP000218620"/>
    </source>
</evidence>
<evidence type="ECO:0000313" key="13">
    <source>
        <dbReference type="EMBL" id="SMX72315.1"/>
    </source>
</evidence>
<name>A0A2A3X7G8_BREAU</name>
<dbReference type="EMBL" id="FXYZ01000003">
    <property type="protein sequence ID" value="SMX72315.1"/>
    <property type="molecule type" value="Genomic_DNA"/>
</dbReference>
<dbReference type="Pfam" id="PF00775">
    <property type="entry name" value="Dioxygenase_C"/>
    <property type="match status" value="1"/>
</dbReference>
<dbReference type="PANTHER" id="PTHR33711:SF7">
    <property type="entry name" value="INTRADIOL RING-CLEAVAGE DIOXYGENASES DOMAIN-CONTAINING PROTEIN-RELATED"/>
    <property type="match status" value="1"/>
</dbReference>
<dbReference type="AlphaFoldDB" id="A0A2A3X7G8"/>
<evidence type="ECO:0000313" key="15">
    <source>
        <dbReference type="Proteomes" id="UP000218377"/>
    </source>
</evidence>
<organism evidence="11 15">
    <name type="scientific">Brevibacterium aurantiacum</name>
    <dbReference type="NCBI Taxonomy" id="273384"/>
    <lineage>
        <taxon>Bacteria</taxon>
        <taxon>Bacillati</taxon>
        <taxon>Actinomycetota</taxon>
        <taxon>Actinomycetes</taxon>
        <taxon>Micrococcales</taxon>
        <taxon>Brevibacteriaceae</taxon>
        <taxon>Brevibacterium</taxon>
    </lineage>
</organism>
<evidence type="ECO:0000313" key="17">
    <source>
        <dbReference type="Proteomes" id="UP000234300"/>
    </source>
</evidence>
<accession>A0A2A3X7G8</accession>
<evidence type="ECO:0000259" key="8">
    <source>
        <dbReference type="Pfam" id="PF00775"/>
    </source>
</evidence>
<reference evidence="17 18" key="2">
    <citation type="submission" date="2017-03" db="EMBL/GenBank/DDBJ databases">
        <authorList>
            <person name="Afonso C.L."/>
            <person name="Miller P.J."/>
            <person name="Scott M.A."/>
            <person name="Spackman E."/>
            <person name="Goraichik I."/>
            <person name="Dimitrov K.M."/>
            <person name="Suarez D.L."/>
            <person name="Swayne D.E."/>
        </authorList>
    </citation>
    <scope>NUCLEOTIDE SEQUENCE [LARGE SCALE GENOMIC DNA]</scope>
    <source>
        <strain evidence="13">6</strain>
        <strain evidence="18">6(3)</strain>
        <strain evidence="14">8</strain>
        <strain evidence="17">8(6)</strain>
    </source>
</reference>
<dbReference type="Proteomes" id="UP000234300">
    <property type="component" value="Unassembled WGS sequence"/>
</dbReference>
<keyword evidence="3" id="KW-0479">Metal-binding</keyword>
<dbReference type="GO" id="GO:0009712">
    <property type="term" value="P:catechol-containing compound metabolic process"/>
    <property type="evidence" value="ECO:0007669"/>
    <property type="project" value="InterPro"/>
</dbReference>
<dbReference type="Proteomes" id="UP000218377">
    <property type="component" value="Unassembled WGS sequence"/>
</dbReference>
<dbReference type="Pfam" id="PF25137">
    <property type="entry name" value="ADH_Fe_C"/>
    <property type="match status" value="1"/>
</dbReference>
<comment type="similarity">
    <text evidence="2">Belongs to the intradiol ring-cleavage dioxygenase family.</text>
</comment>
<dbReference type="GO" id="GO:0018506">
    <property type="term" value="F:maleylacetate reductase activity"/>
    <property type="evidence" value="ECO:0007669"/>
    <property type="project" value="InterPro"/>
</dbReference>
<keyword evidence="4" id="KW-0223">Dioxygenase</keyword>
<proteinExistence type="inferred from homology"/>
<dbReference type="Pfam" id="PF00465">
    <property type="entry name" value="Fe-ADH"/>
    <property type="match status" value="1"/>
</dbReference>
<dbReference type="InterPro" id="IPR034786">
    <property type="entry name" value="MAR"/>
</dbReference>
<feature type="domain" description="Intradiol ring-cleavage dioxygenases" evidence="8">
    <location>
        <begin position="479"/>
        <end position="645"/>
    </location>
</feature>
<dbReference type="InterPro" id="IPR001670">
    <property type="entry name" value="ADH_Fe/GldA"/>
</dbReference>
<dbReference type="SUPFAM" id="SSF49482">
    <property type="entry name" value="Aromatic compound dioxygenase"/>
    <property type="match status" value="1"/>
</dbReference>
<evidence type="ECO:0000256" key="5">
    <source>
        <dbReference type="ARBA" id="ARBA00023002"/>
    </source>
</evidence>
<evidence type="ECO:0000256" key="1">
    <source>
        <dbReference type="ARBA" id="ARBA00001965"/>
    </source>
</evidence>
<dbReference type="Proteomes" id="UP000218620">
    <property type="component" value="Unassembled WGS sequence"/>
</dbReference>
<evidence type="ECO:0000256" key="3">
    <source>
        <dbReference type="ARBA" id="ARBA00022723"/>
    </source>
</evidence>
<dbReference type="InterPro" id="IPR050770">
    <property type="entry name" value="Intradiol_RC_Dioxygenase"/>
</dbReference>
<dbReference type="EMBL" id="NRGQ01000003">
    <property type="protein sequence ID" value="PCC44528.1"/>
    <property type="molecule type" value="Genomic_DNA"/>
</dbReference>
<evidence type="ECO:0000256" key="4">
    <source>
        <dbReference type="ARBA" id="ARBA00022964"/>
    </source>
</evidence>
<comment type="cofactor">
    <cofactor evidence="1">
        <name>Fe(3+)</name>
        <dbReference type="ChEBI" id="CHEBI:29034"/>
    </cofactor>
</comment>
<dbReference type="InterPro" id="IPR015889">
    <property type="entry name" value="Intradiol_dOase_core"/>
</dbReference>
<dbReference type="InterPro" id="IPR000627">
    <property type="entry name" value="Intradiol_dOase_C"/>
</dbReference>
<dbReference type="EMBL" id="FXZI01000003">
    <property type="protein sequence ID" value="SMX81571.1"/>
    <property type="molecule type" value="Genomic_DNA"/>
</dbReference>
<evidence type="ECO:0000313" key="18">
    <source>
        <dbReference type="Proteomes" id="UP000234327"/>
    </source>
</evidence>
<accession>A0A2H1J2F2</accession>
<dbReference type="InterPro" id="IPR007535">
    <property type="entry name" value="Catechol_dOase_N"/>
</dbReference>
<dbReference type="Gene3D" id="1.20.1090.10">
    <property type="entry name" value="Dehydroquinate synthase-like - alpha domain"/>
    <property type="match status" value="1"/>
</dbReference>
<evidence type="ECO:0000256" key="6">
    <source>
        <dbReference type="ARBA" id="ARBA00023004"/>
    </source>
</evidence>
<feature type="domain" description="Catechol dioxygenase N-terminal" evidence="9">
    <location>
        <begin position="382"/>
        <end position="455"/>
    </location>
</feature>
<evidence type="ECO:0000256" key="2">
    <source>
        <dbReference type="ARBA" id="ARBA00007825"/>
    </source>
</evidence>
<dbReference type="Pfam" id="PF04444">
    <property type="entry name" value="Dioxygenase_N"/>
    <property type="match status" value="1"/>
</dbReference>
<keyword evidence="6" id="KW-0408">Iron</keyword>
<dbReference type="PANTHER" id="PTHR33711">
    <property type="entry name" value="DIOXYGENASE, PUTATIVE (AFU_ORTHOLOGUE AFUA_2G02910)-RELATED"/>
    <property type="match status" value="1"/>
</dbReference>
<keyword evidence="5" id="KW-0560">Oxidoreductase</keyword>
<dbReference type="GO" id="GO:0008199">
    <property type="term" value="F:ferric iron binding"/>
    <property type="evidence" value="ECO:0007669"/>
    <property type="project" value="InterPro"/>
</dbReference>
<feature type="domain" description="Alcohol dehydrogenase iron-type/glycerol dehydrogenase GldA" evidence="7">
    <location>
        <begin position="12"/>
        <end position="152"/>
    </location>
</feature>
<dbReference type="InterPro" id="IPR056798">
    <property type="entry name" value="ADH_Fe_C"/>
</dbReference>
<dbReference type="Proteomes" id="UP000234327">
    <property type="component" value="Unassembled WGS sequence"/>
</dbReference>
<dbReference type="Gene3D" id="3.40.50.1970">
    <property type="match status" value="1"/>
</dbReference>
<reference evidence="15 16" key="1">
    <citation type="journal article" date="2017" name="Elife">
        <title>Extensive horizontal gene transfer in cheese-associated bacteria.</title>
        <authorList>
            <person name="Bonham K.S."/>
            <person name="Wolfe B.E."/>
            <person name="Dutton R.J."/>
        </authorList>
    </citation>
    <scope>NUCLEOTIDE SEQUENCE [LARGE SCALE GENOMIC DNA]</scope>
    <source>
        <strain evidence="12 16">962_8</strain>
        <strain evidence="11 15">JB5</strain>
    </source>
</reference>
<dbReference type="CDD" id="cd08177">
    <property type="entry name" value="MAR"/>
    <property type="match status" value="1"/>
</dbReference>
<evidence type="ECO:0000313" key="11">
    <source>
        <dbReference type="EMBL" id="PCC19447.1"/>
    </source>
</evidence>
<gene>
    <name evidence="13" type="ORF">BAURA63_01024</name>
    <name evidence="14" type="ORF">BAURA86_01196</name>
    <name evidence="12" type="ORF">CIK65_02805</name>
    <name evidence="11" type="ORF">CIK79_14810</name>
</gene>
<dbReference type="GO" id="GO:0018576">
    <property type="term" value="F:catechol 1,2-dioxygenase activity"/>
    <property type="evidence" value="ECO:0007669"/>
    <property type="project" value="InterPro"/>
</dbReference>